<dbReference type="AlphaFoldDB" id="A0AAJ6N8G0"/>
<sequence>MTNQNEVEKLYSIKELQSLGFGSRSYIDELVKKGKLTRIKLGVNTRFKASEINRFIAEQQG</sequence>
<gene>
    <name evidence="1" type="ORF">QJU93_01855</name>
</gene>
<organism evidence="1 2">
    <name type="scientific">Phocoenobacter skyensis</name>
    <dbReference type="NCBI Taxonomy" id="97481"/>
    <lineage>
        <taxon>Bacteria</taxon>
        <taxon>Pseudomonadati</taxon>
        <taxon>Pseudomonadota</taxon>
        <taxon>Gammaproteobacteria</taxon>
        <taxon>Pasteurellales</taxon>
        <taxon>Pasteurellaceae</taxon>
        <taxon>Phocoenobacter</taxon>
    </lineage>
</organism>
<evidence type="ECO:0000313" key="2">
    <source>
        <dbReference type="Proteomes" id="UP001236239"/>
    </source>
</evidence>
<dbReference type="EMBL" id="JASAYQ010000002">
    <property type="protein sequence ID" value="MDP8172101.1"/>
    <property type="molecule type" value="Genomic_DNA"/>
</dbReference>
<dbReference type="Proteomes" id="UP001236239">
    <property type="component" value="Unassembled WGS sequence"/>
</dbReference>
<comment type="caution">
    <text evidence="1">The sequence shown here is derived from an EMBL/GenBank/DDBJ whole genome shotgun (WGS) entry which is preliminary data.</text>
</comment>
<dbReference type="RefSeq" id="WP_306373904.1">
    <property type="nucleotide sequence ID" value="NZ_JASAYK010000002.1"/>
</dbReference>
<protein>
    <submittedName>
        <fullName evidence="1">Helix-turn-helix domain-containing protein</fullName>
    </submittedName>
</protein>
<evidence type="ECO:0000313" key="1">
    <source>
        <dbReference type="EMBL" id="MDP8172101.1"/>
    </source>
</evidence>
<name>A0AAJ6N8G0_9PAST</name>
<accession>A0AAJ6N8G0</accession>
<reference evidence="1" key="1">
    <citation type="journal article" date="2023" name="Front. Microbiol.">
        <title>Phylogeography and host specificity of Pasteurellaceae pathogenic to sea-farmed fish in the north-east Atlantic.</title>
        <authorList>
            <person name="Gulla S."/>
            <person name="Colquhoun D.J."/>
            <person name="Olsen A.B."/>
            <person name="Spilsberg B."/>
            <person name="Lagesen K."/>
            <person name="Aakesson C.P."/>
            <person name="Strom S."/>
            <person name="Manji F."/>
            <person name="Birkbeck T.H."/>
            <person name="Nilsen H.K."/>
        </authorList>
    </citation>
    <scope>NUCLEOTIDE SEQUENCE</scope>
    <source>
        <strain evidence="1">TW16_20</strain>
    </source>
</reference>
<proteinExistence type="predicted"/>